<evidence type="ECO:0000313" key="2">
    <source>
        <dbReference type="EMBL" id="JAC30666.1"/>
    </source>
</evidence>
<feature type="chain" id="PRO_5001521765" description="Secreted protein" evidence="1">
    <location>
        <begin position="19"/>
        <end position="170"/>
    </location>
</feature>
<proteinExistence type="evidence at transcript level"/>
<sequence length="170" mass="20168">MRLLLLHQILSLAYGAHAVRLIHLQAALNTSQRVYMYLRSKDKMYRADAKCIYIKKNMPNSGYEYVFERGYQVDKRWRKANITATLAPPSRIDYPPTITTTWPHDKMKCEMYQWDEKVDERRGPMFSHEPVNGETVYRGCEREYHDYCKDPEPIIVYDMVTCKKKNPPLL</sequence>
<dbReference type="AlphaFoldDB" id="A0A023G8W9"/>
<dbReference type="EMBL" id="GBBM01004752">
    <property type="protein sequence ID" value="JAC30666.1"/>
    <property type="molecule type" value="mRNA"/>
</dbReference>
<protein>
    <recommendedName>
        <fullName evidence="3">Secreted protein</fullName>
    </recommendedName>
</protein>
<evidence type="ECO:0008006" key="3">
    <source>
        <dbReference type="Google" id="ProtNLM"/>
    </source>
</evidence>
<name>A0A023G8W9_AMBTT</name>
<reference evidence="2" key="1">
    <citation type="submission" date="2014-03" db="EMBL/GenBank/DDBJ databases">
        <title>The sialotranscriptome of Amblyomma triste, Amblyomma parvum and Amblyomma cajennense ticks, uncovered by 454-based RNA-seq.</title>
        <authorList>
            <person name="Garcia G.R."/>
            <person name="Gardinassi L.G."/>
            <person name="Ribeiro J.M."/>
            <person name="Anatriello E."/>
            <person name="Ferreira B.R."/>
            <person name="Moreira H.N."/>
            <person name="Mafra C."/>
            <person name="Olegario M.M."/>
            <person name="Szabo P.J."/>
            <person name="Miranda-Santos I.K."/>
            <person name="Maruyama S.R."/>
        </authorList>
    </citation>
    <scope>NUCLEOTIDE SEQUENCE</scope>
    <source>
        <strain evidence="2">Mato Grasso do Sul</strain>
        <tissue evidence="2">Salivary glands</tissue>
    </source>
</reference>
<evidence type="ECO:0000256" key="1">
    <source>
        <dbReference type="SAM" id="SignalP"/>
    </source>
</evidence>
<dbReference type="SUPFAM" id="SSF50814">
    <property type="entry name" value="Lipocalins"/>
    <property type="match status" value="1"/>
</dbReference>
<feature type="signal peptide" evidence="1">
    <location>
        <begin position="1"/>
        <end position="18"/>
    </location>
</feature>
<accession>A0A023G8W9</accession>
<dbReference type="InterPro" id="IPR012674">
    <property type="entry name" value="Calycin"/>
</dbReference>
<organism evidence="2">
    <name type="scientific">Amblyomma triste</name>
    <name type="common">Neotropical tick</name>
    <dbReference type="NCBI Taxonomy" id="251400"/>
    <lineage>
        <taxon>Eukaryota</taxon>
        <taxon>Metazoa</taxon>
        <taxon>Ecdysozoa</taxon>
        <taxon>Arthropoda</taxon>
        <taxon>Chelicerata</taxon>
        <taxon>Arachnida</taxon>
        <taxon>Acari</taxon>
        <taxon>Parasitiformes</taxon>
        <taxon>Ixodida</taxon>
        <taxon>Ixodoidea</taxon>
        <taxon>Ixodidae</taxon>
        <taxon>Amblyomminae</taxon>
        <taxon>Amblyomma</taxon>
    </lineage>
</organism>
<keyword evidence="1" id="KW-0732">Signal</keyword>